<dbReference type="PANTHER" id="PTHR21180:SF32">
    <property type="entry name" value="ENDONUCLEASE_EXONUCLEASE_PHOSPHATASE FAMILY DOMAIN-CONTAINING PROTEIN 1"/>
    <property type="match status" value="1"/>
</dbReference>
<dbReference type="AlphaFoldDB" id="A0A7C3HEW3"/>
<dbReference type="GO" id="GO:0003677">
    <property type="term" value="F:DNA binding"/>
    <property type="evidence" value="ECO:0007669"/>
    <property type="project" value="UniProtKB-KW"/>
</dbReference>
<dbReference type="PANTHER" id="PTHR21180">
    <property type="entry name" value="ENDONUCLEASE/EXONUCLEASE/PHOSPHATASE FAMILY DOMAIN-CONTAINING PROTEIN 1"/>
    <property type="match status" value="1"/>
</dbReference>
<dbReference type="SUPFAM" id="SSF47781">
    <property type="entry name" value="RuvA domain 2-like"/>
    <property type="match status" value="1"/>
</dbReference>
<dbReference type="InterPro" id="IPR003583">
    <property type="entry name" value="Hlx-hairpin-Hlx_DNA-bd_motif"/>
</dbReference>
<dbReference type="EMBL" id="DSWI01000016">
    <property type="protein sequence ID" value="HFG20698.1"/>
    <property type="molecule type" value="Genomic_DNA"/>
</dbReference>
<organism evidence="2">
    <name type="scientific">Meiothermus ruber</name>
    <dbReference type="NCBI Taxonomy" id="277"/>
    <lineage>
        <taxon>Bacteria</taxon>
        <taxon>Thermotogati</taxon>
        <taxon>Deinococcota</taxon>
        <taxon>Deinococci</taxon>
        <taxon>Thermales</taxon>
        <taxon>Thermaceae</taxon>
        <taxon>Meiothermus</taxon>
    </lineage>
</organism>
<proteinExistence type="predicted"/>
<keyword evidence="2" id="KW-0238">DNA-binding</keyword>
<reference evidence="2" key="1">
    <citation type="journal article" date="2020" name="mSystems">
        <title>Genome- and Community-Level Interaction Insights into Carbon Utilization and Element Cycling Functions of Hydrothermarchaeota in Hydrothermal Sediment.</title>
        <authorList>
            <person name="Zhou Z."/>
            <person name="Liu Y."/>
            <person name="Xu W."/>
            <person name="Pan J."/>
            <person name="Luo Z.H."/>
            <person name="Li M."/>
        </authorList>
    </citation>
    <scope>NUCLEOTIDE SEQUENCE [LARGE SCALE GENOMIC DNA]</scope>
    <source>
        <strain evidence="2">SpSt-524</strain>
    </source>
</reference>
<protein>
    <submittedName>
        <fullName evidence="2">ComEA family DNA-binding protein</fullName>
    </submittedName>
</protein>
<accession>A0A7C3HEW3</accession>
<dbReference type="Gene3D" id="1.10.150.320">
    <property type="entry name" value="Photosystem II 12 kDa extrinsic protein"/>
    <property type="match status" value="1"/>
</dbReference>
<feature type="domain" description="Helix-hairpin-helix DNA-binding motif class 1" evidence="1">
    <location>
        <begin position="69"/>
        <end position="88"/>
    </location>
</feature>
<evidence type="ECO:0000313" key="2">
    <source>
        <dbReference type="EMBL" id="HFG20698.1"/>
    </source>
</evidence>
<dbReference type="SMART" id="SM00278">
    <property type="entry name" value="HhH1"/>
    <property type="match status" value="2"/>
</dbReference>
<dbReference type="GO" id="GO:0015627">
    <property type="term" value="C:type II protein secretion system complex"/>
    <property type="evidence" value="ECO:0007669"/>
    <property type="project" value="TreeGrafter"/>
</dbReference>
<dbReference type="Pfam" id="PF12836">
    <property type="entry name" value="HHH_3"/>
    <property type="match status" value="1"/>
</dbReference>
<comment type="caution">
    <text evidence="2">The sequence shown here is derived from an EMBL/GenBank/DDBJ whole genome shotgun (WGS) entry which is preliminary data.</text>
</comment>
<name>A0A7C3HEW3_MEIRU</name>
<dbReference type="GO" id="GO:0006281">
    <property type="term" value="P:DNA repair"/>
    <property type="evidence" value="ECO:0007669"/>
    <property type="project" value="InterPro"/>
</dbReference>
<sequence>MKRWLSTAYVVVVLGLGLASLWPNLSVRFAPVELKASPTAASASVPPALKPGPALPEVDKVSLNTASQAELESLPGIGPALAQRIIEGRPYRSIDELDRIKGVGSKLLERLRPLVTL</sequence>
<dbReference type="GO" id="GO:0015628">
    <property type="term" value="P:protein secretion by the type II secretion system"/>
    <property type="evidence" value="ECO:0007669"/>
    <property type="project" value="TreeGrafter"/>
</dbReference>
<dbReference type="InterPro" id="IPR051675">
    <property type="entry name" value="Endo/Exo/Phosphatase_dom_1"/>
</dbReference>
<dbReference type="InterPro" id="IPR010994">
    <property type="entry name" value="RuvA_2-like"/>
</dbReference>
<evidence type="ECO:0000259" key="1">
    <source>
        <dbReference type="SMART" id="SM00278"/>
    </source>
</evidence>
<gene>
    <name evidence="2" type="ORF">ENS82_08275</name>
</gene>
<feature type="domain" description="Helix-hairpin-helix DNA-binding motif class 1" evidence="1">
    <location>
        <begin position="95"/>
        <end position="114"/>
    </location>
</feature>